<accession>A0ABV7ZBT3</accession>
<dbReference type="Proteomes" id="UP001595803">
    <property type="component" value="Unassembled WGS sequence"/>
</dbReference>
<dbReference type="RefSeq" id="WP_322472196.1">
    <property type="nucleotide sequence ID" value="NZ_JBHRZG010000024.1"/>
</dbReference>
<keyword evidence="2" id="KW-1185">Reference proteome</keyword>
<comment type="caution">
    <text evidence="1">The sequence shown here is derived from an EMBL/GenBank/DDBJ whole genome shotgun (WGS) entry which is preliminary data.</text>
</comment>
<organism evidence="1 2">
    <name type="scientific">Deinococcus rufus</name>
    <dbReference type="NCBI Taxonomy" id="2136097"/>
    <lineage>
        <taxon>Bacteria</taxon>
        <taxon>Thermotogati</taxon>
        <taxon>Deinococcota</taxon>
        <taxon>Deinococci</taxon>
        <taxon>Deinococcales</taxon>
        <taxon>Deinococcaceae</taxon>
        <taxon>Deinococcus</taxon>
    </lineage>
</organism>
<protein>
    <submittedName>
        <fullName evidence="1">Uncharacterized protein</fullName>
    </submittedName>
</protein>
<dbReference type="EMBL" id="JBHRZG010000024">
    <property type="protein sequence ID" value="MFC3834852.1"/>
    <property type="molecule type" value="Genomic_DNA"/>
</dbReference>
<reference evidence="2" key="1">
    <citation type="journal article" date="2019" name="Int. J. Syst. Evol. Microbiol.">
        <title>The Global Catalogue of Microorganisms (GCM) 10K type strain sequencing project: providing services to taxonomists for standard genome sequencing and annotation.</title>
        <authorList>
            <consortium name="The Broad Institute Genomics Platform"/>
            <consortium name="The Broad Institute Genome Sequencing Center for Infectious Disease"/>
            <person name="Wu L."/>
            <person name="Ma J."/>
        </authorList>
    </citation>
    <scope>NUCLEOTIDE SEQUENCE [LARGE SCALE GENOMIC DNA]</scope>
    <source>
        <strain evidence="2">CCTCC AB 2017081</strain>
    </source>
</reference>
<proteinExistence type="predicted"/>
<evidence type="ECO:0000313" key="2">
    <source>
        <dbReference type="Proteomes" id="UP001595803"/>
    </source>
</evidence>
<name>A0ABV7ZBT3_9DEIO</name>
<gene>
    <name evidence="1" type="ORF">ACFOSB_18490</name>
</gene>
<sequence length="86" mass="9663">MDEPRPVLTLLVPAAWEVVPDGLAELRRHLSDEYGATLVLRPSTRRLPIAVRLYSGPWPAEVDDLVRPLVDAAFFTLDWLNLEDVG</sequence>
<evidence type="ECO:0000313" key="1">
    <source>
        <dbReference type="EMBL" id="MFC3834852.1"/>
    </source>
</evidence>